<dbReference type="Proteomes" id="UP000533900">
    <property type="component" value="Unassembled WGS sequence"/>
</dbReference>
<proteinExistence type="predicted"/>
<dbReference type="AlphaFoldDB" id="A0A842IRU7"/>
<dbReference type="EMBL" id="JACLCP010000002">
    <property type="protein sequence ID" value="MBC2844889.1"/>
    <property type="molecule type" value="Genomic_DNA"/>
</dbReference>
<comment type="caution">
    <text evidence="1">The sequence shown here is derived from an EMBL/GenBank/DDBJ whole genome shotgun (WGS) entry which is preliminary data.</text>
</comment>
<sequence length="103" mass="11739">MSITKTNTNVEKATQEVQLVEGLFTPSEANHIVNVLIEQKVNFHKLQKLRVCEGCEDADTTYENNRIQELLNEKQIAKDYITIARKEGYNVVINGTLNISFVK</sequence>
<evidence type="ECO:0000313" key="1">
    <source>
        <dbReference type="EMBL" id="MBC2844889.1"/>
    </source>
</evidence>
<accession>A0A842IRU7</accession>
<reference evidence="1" key="1">
    <citation type="submission" date="2020-08" db="EMBL/GenBank/DDBJ databases">
        <title>Winogradskyella ouciana sp. nov., isolated from the hadal seawater of the Mariana Trench.</title>
        <authorList>
            <person name="He X."/>
        </authorList>
    </citation>
    <scope>NUCLEOTIDE SEQUENCE [LARGE SCALE GENOMIC DNA]</scope>
    <source>
        <strain evidence="1">KCTC 52348</strain>
    </source>
</reference>
<keyword evidence="2" id="KW-1185">Reference proteome</keyword>
<evidence type="ECO:0000313" key="2">
    <source>
        <dbReference type="Proteomes" id="UP000533900"/>
    </source>
</evidence>
<gene>
    <name evidence="1" type="ORF">H7F21_07290</name>
</gene>
<organism evidence="1 2">
    <name type="scientific">Winogradskyella flava</name>
    <dbReference type="NCBI Taxonomy" id="1884876"/>
    <lineage>
        <taxon>Bacteria</taxon>
        <taxon>Pseudomonadati</taxon>
        <taxon>Bacteroidota</taxon>
        <taxon>Flavobacteriia</taxon>
        <taxon>Flavobacteriales</taxon>
        <taxon>Flavobacteriaceae</taxon>
        <taxon>Winogradskyella</taxon>
    </lineage>
</organism>
<dbReference type="RefSeq" id="WP_185788615.1">
    <property type="nucleotide sequence ID" value="NZ_CANMIT010000010.1"/>
</dbReference>
<name>A0A842IRU7_9FLAO</name>
<protein>
    <submittedName>
        <fullName evidence="1">Uncharacterized protein</fullName>
    </submittedName>
</protein>